<feature type="domain" description="Sulfotransferase" evidence="3">
    <location>
        <begin position="63"/>
        <end position="336"/>
    </location>
</feature>
<sequence length="343" mass="40490">MKQWLISGHEVVAMDDEWLERIKKHQSMQYKHGVVRLMPEGWLYPAAAPVFLDKLQTFEFRSEDVMVVTFPKCGTTWMQEILWTMLHNPNLDNPEASKELLLRSLDISCDMMLDADLWDVVKLHSFEDLFNTLCPGKSLEDGLNIQCLEATPGRRVIKSHFPLQLMRKDLLEKTKVVYVARNPKDAIVSLYHFMRVLQVFNYTASFEDFTRDFMNSELVYMPYWPHVKAAWDLRHHPNLHFVFFEDMKSDIMTELKKLNEFTQANLSLKQLENIADYTTFSKMKSRGEPIQDPMYHKDLLEKHGAYFRKGLTGDWKKHFTPELLEEVDRWIEKNVEVTGICFK</sequence>
<dbReference type="InterPro" id="IPR027417">
    <property type="entry name" value="P-loop_NTPase"/>
</dbReference>
<dbReference type="InterPro" id="IPR000863">
    <property type="entry name" value="Sulfotransferase_dom"/>
</dbReference>
<accession>A0AAW0UKU4</accession>
<organism evidence="4 5">
    <name type="scientific">Scylla paramamosain</name>
    <name type="common">Mud crab</name>
    <dbReference type="NCBI Taxonomy" id="85552"/>
    <lineage>
        <taxon>Eukaryota</taxon>
        <taxon>Metazoa</taxon>
        <taxon>Ecdysozoa</taxon>
        <taxon>Arthropoda</taxon>
        <taxon>Crustacea</taxon>
        <taxon>Multicrustacea</taxon>
        <taxon>Malacostraca</taxon>
        <taxon>Eumalacostraca</taxon>
        <taxon>Eucarida</taxon>
        <taxon>Decapoda</taxon>
        <taxon>Pleocyemata</taxon>
        <taxon>Brachyura</taxon>
        <taxon>Eubrachyura</taxon>
        <taxon>Portunoidea</taxon>
        <taxon>Portunidae</taxon>
        <taxon>Portuninae</taxon>
        <taxon>Scylla</taxon>
    </lineage>
</organism>
<gene>
    <name evidence="4" type="ORF">O3P69_003183</name>
</gene>
<evidence type="ECO:0000313" key="5">
    <source>
        <dbReference type="Proteomes" id="UP001487740"/>
    </source>
</evidence>
<keyword evidence="5" id="KW-1185">Reference proteome</keyword>
<dbReference type="PANTHER" id="PTHR11783">
    <property type="entry name" value="SULFOTRANSFERASE SULT"/>
    <property type="match status" value="1"/>
</dbReference>
<evidence type="ECO:0000313" key="4">
    <source>
        <dbReference type="EMBL" id="KAK8400310.1"/>
    </source>
</evidence>
<protein>
    <recommendedName>
        <fullName evidence="3">Sulfotransferase domain-containing protein</fullName>
    </recommendedName>
</protein>
<comment type="similarity">
    <text evidence="1">Belongs to the sulfotransferase 1 family.</text>
</comment>
<name>A0AAW0UKU4_SCYPA</name>
<evidence type="ECO:0000256" key="2">
    <source>
        <dbReference type="ARBA" id="ARBA00022679"/>
    </source>
</evidence>
<proteinExistence type="inferred from homology"/>
<reference evidence="4 5" key="1">
    <citation type="submission" date="2023-03" db="EMBL/GenBank/DDBJ databases">
        <title>High-quality genome of Scylla paramamosain provides insights in environmental adaptation.</title>
        <authorList>
            <person name="Zhang L."/>
        </authorList>
    </citation>
    <scope>NUCLEOTIDE SEQUENCE [LARGE SCALE GENOMIC DNA]</scope>
    <source>
        <strain evidence="4">LZ_2023a</strain>
        <tissue evidence="4">Muscle</tissue>
    </source>
</reference>
<comment type="caution">
    <text evidence="4">The sequence shown here is derived from an EMBL/GenBank/DDBJ whole genome shotgun (WGS) entry which is preliminary data.</text>
</comment>
<dbReference type="EMBL" id="JARAKH010000010">
    <property type="protein sequence ID" value="KAK8400311.1"/>
    <property type="molecule type" value="Genomic_DNA"/>
</dbReference>
<dbReference type="EMBL" id="JARAKH010000010">
    <property type="protein sequence ID" value="KAK8400310.1"/>
    <property type="molecule type" value="Genomic_DNA"/>
</dbReference>
<keyword evidence="2" id="KW-0808">Transferase</keyword>
<dbReference type="GO" id="GO:0008146">
    <property type="term" value="F:sulfotransferase activity"/>
    <property type="evidence" value="ECO:0007669"/>
    <property type="project" value="InterPro"/>
</dbReference>
<dbReference type="Proteomes" id="UP001487740">
    <property type="component" value="Unassembled WGS sequence"/>
</dbReference>
<dbReference type="Gene3D" id="3.40.50.300">
    <property type="entry name" value="P-loop containing nucleotide triphosphate hydrolases"/>
    <property type="match status" value="1"/>
</dbReference>
<dbReference type="AlphaFoldDB" id="A0AAW0UKU4"/>
<evidence type="ECO:0000256" key="1">
    <source>
        <dbReference type="ARBA" id="ARBA00005771"/>
    </source>
</evidence>
<evidence type="ECO:0000259" key="3">
    <source>
        <dbReference type="Pfam" id="PF00685"/>
    </source>
</evidence>
<dbReference type="SUPFAM" id="SSF52540">
    <property type="entry name" value="P-loop containing nucleoside triphosphate hydrolases"/>
    <property type="match status" value="1"/>
</dbReference>
<dbReference type="Pfam" id="PF00685">
    <property type="entry name" value="Sulfotransfer_1"/>
    <property type="match status" value="1"/>
</dbReference>